<comment type="subunit">
    <text evidence="2">Homodimer.</text>
</comment>
<dbReference type="PANTHER" id="PTHR33449:SF1">
    <property type="entry name" value="NUCLEOID-ASSOCIATED PROTEIN YBAB"/>
    <property type="match status" value="1"/>
</dbReference>
<dbReference type="GO" id="GO:0005829">
    <property type="term" value="C:cytosol"/>
    <property type="evidence" value="ECO:0007669"/>
    <property type="project" value="TreeGrafter"/>
</dbReference>
<dbReference type="HAMAP" id="MF_00274">
    <property type="entry name" value="DNA_YbaB_EbfC"/>
    <property type="match status" value="1"/>
</dbReference>
<dbReference type="SUPFAM" id="SSF82607">
    <property type="entry name" value="YbaB-like"/>
    <property type="match status" value="1"/>
</dbReference>
<dbReference type="NCBIfam" id="TIGR00103">
    <property type="entry name" value="DNA_YbaB_EbfC"/>
    <property type="match status" value="1"/>
</dbReference>
<evidence type="ECO:0000313" key="4">
    <source>
        <dbReference type="Proteomes" id="UP000317291"/>
    </source>
</evidence>
<dbReference type="OrthoDB" id="9809370at2"/>
<reference evidence="3 4" key="1">
    <citation type="submission" date="2019-06" db="EMBL/GenBank/DDBJ databases">
        <title>Tsukamurella conjunctivitidis sp. nov., Tsukamurella assacharolytica sp. nov. and Tsukamurella sputae sp. nov. isolated from patients with conjunctivitis, bacteraemia (lymphoma) and respiratory infection (sputum) in Hong Kong.</title>
        <authorList>
            <person name="Teng J.L.L."/>
            <person name="Lee H.H."/>
            <person name="Fong J.Y.H."/>
            <person name="Fok K.M.N."/>
            <person name="Lau S.K.P."/>
            <person name="Woo P.C.Y."/>
        </authorList>
    </citation>
    <scope>NUCLEOTIDE SEQUENCE [LARGE SCALE GENOMIC DNA]</scope>
    <source>
        <strain evidence="3 4">HKU71</strain>
    </source>
</reference>
<gene>
    <name evidence="3" type="ORF">FK529_05170</name>
</gene>
<keyword evidence="2" id="KW-0963">Cytoplasm</keyword>
<comment type="function">
    <text evidence="2">Binds to DNA and alters its conformation. May be involved in regulation of gene expression, nucleoid organization and DNA protection.</text>
</comment>
<sequence length="102" mass="10337">MQPGGSMEDLMAQVGAMQQQLMTAQQELAVTTVEGQAGGGLVTVTGTGDGQVKSVTIDPKVVDPEDVETLQDLVLGALANLAENTAAVAQQKMGPLAGGLPF</sequence>
<dbReference type="GO" id="GO:0043590">
    <property type="term" value="C:bacterial nucleoid"/>
    <property type="evidence" value="ECO:0007669"/>
    <property type="project" value="UniProtKB-UniRule"/>
</dbReference>
<dbReference type="Gene3D" id="3.30.1310.10">
    <property type="entry name" value="Nucleoid-associated protein YbaB-like domain"/>
    <property type="match status" value="1"/>
</dbReference>
<dbReference type="PANTHER" id="PTHR33449">
    <property type="entry name" value="NUCLEOID-ASSOCIATED PROTEIN YBAB"/>
    <property type="match status" value="1"/>
</dbReference>
<comment type="caution">
    <text evidence="3">The sequence shown here is derived from an EMBL/GenBank/DDBJ whole genome shotgun (WGS) entry which is preliminary data.</text>
</comment>
<dbReference type="InterPro" id="IPR036894">
    <property type="entry name" value="YbaB-like_sf"/>
</dbReference>
<name>A0A5C5RCT8_9ACTN</name>
<dbReference type="PIRSF" id="PIRSF004555">
    <property type="entry name" value="UCP004555"/>
    <property type="match status" value="1"/>
</dbReference>
<dbReference type="Proteomes" id="UP000317291">
    <property type="component" value="Unassembled WGS sequence"/>
</dbReference>
<protein>
    <recommendedName>
        <fullName evidence="2">Nucleoid-associated protein FK529_05170</fullName>
    </recommendedName>
</protein>
<dbReference type="RefSeq" id="WP_146559949.1">
    <property type="nucleotide sequence ID" value="NZ_VIGW01000002.1"/>
</dbReference>
<keyword evidence="4" id="KW-1185">Reference proteome</keyword>
<proteinExistence type="inferred from homology"/>
<evidence type="ECO:0000256" key="2">
    <source>
        <dbReference type="HAMAP-Rule" id="MF_00274"/>
    </source>
</evidence>
<evidence type="ECO:0000256" key="1">
    <source>
        <dbReference type="ARBA" id="ARBA00023125"/>
    </source>
</evidence>
<keyword evidence="1 2" id="KW-0238">DNA-binding</keyword>
<dbReference type="EMBL" id="VIGW01000002">
    <property type="protein sequence ID" value="TWS20730.1"/>
    <property type="molecule type" value="Genomic_DNA"/>
</dbReference>
<comment type="similarity">
    <text evidence="2">Belongs to the YbaB/EbfC family.</text>
</comment>
<accession>A0A5C5RCT8</accession>
<evidence type="ECO:0000313" key="3">
    <source>
        <dbReference type="EMBL" id="TWS20730.1"/>
    </source>
</evidence>
<comment type="subcellular location">
    <subcellularLocation>
        <location evidence="2">Cytoplasm</location>
        <location evidence="2">Nucleoid</location>
    </subcellularLocation>
</comment>
<organism evidence="3 4">
    <name type="scientific">Tsukamurella asaccharolytica</name>
    <dbReference type="NCBI Taxonomy" id="2592067"/>
    <lineage>
        <taxon>Bacteria</taxon>
        <taxon>Bacillati</taxon>
        <taxon>Actinomycetota</taxon>
        <taxon>Actinomycetes</taxon>
        <taxon>Mycobacteriales</taxon>
        <taxon>Tsukamurellaceae</taxon>
        <taxon>Tsukamurella</taxon>
    </lineage>
</organism>
<dbReference type="InterPro" id="IPR004401">
    <property type="entry name" value="YbaB/EbfC"/>
</dbReference>
<dbReference type="GO" id="GO:0003677">
    <property type="term" value="F:DNA binding"/>
    <property type="evidence" value="ECO:0007669"/>
    <property type="project" value="UniProtKB-UniRule"/>
</dbReference>
<dbReference type="Pfam" id="PF02575">
    <property type="entry name" value="YbaB_DNA_bd"/>
    <property type="match status" value="1"/>
</dbReference>
<dbReference type="AlphaFoldDB" id="A0A5C5RCT8"/>